<dbReference type="Proteomes" id="UP000282084">
    <property type="component" value="Unassembled WGS sequence"/>
</dbReference>
<dbReference type="RefSeq" id="WP_121007300.1">
    <property type="nucleotide sequence ID" value="NZ_RBXO01000001.1"/>
</dbReference>
<dbReference type="Pfam" id="PF03551">
    <property type="entry name" value="PadR"/>
    <property type="match status" value="1"/>
</dbReference>
<keyword evidence="3" id="KW-1185">Reference proteome</keyword>
<dbReference type="PANTHER" id="PTHR43252:SF2">
    <property type="entry name" value="TRANSCRIPTION REGULATOR, PADR-LIKE FAMILY"/>
    <property type="match status" value="1"/>
</dbReference>
<dbReference type="PANTHER" id="PTHR43252">
    <property type="entry name" value="TRANSCRIPTIONAL REGULATOR YQJI"/>
    <property type="match status" value="1"/>
</dbReference>
<protein>
    <submittedName>
        <fullName evidence="2">PadR family transcriptional regulator</fullName>
    </submittedName>
</protein>
<evidence type="ECO:0000259" key="1">
    <source>
        <dbReference type="Pfam" id="PF03551"/>
    </source>
</evidence>
<evidence type="ECO:0000313" key="2">
    <source>
        <dbReference type="EMBL" id="RKT55625.1"/>
    </source>
</evidence>
<dbReference type="InterPro" id="IPR036390">
    <property type="entry name" value="WH_DNA-bd_sf"/>
</dbReference>
<accession>A0A495W4C3</accession>
<sequence length="173" mass="19869">MSLRFAVLGLLAIHEASGYELAKHFETTLPEVWFARNNQLYAELAKLTADGYAEVVEEGPRGRRVYAATGAGRVELSRWLVDEEPDRNLRSETALRDFLTLELPRDQALKVLHREIDFLTSKLEQIGHLLQRMAGLVPDHDIRALSTERRRLLAEARLAWAREAVRRIERRDA</sequence>
<dbReference type="Gene3D" id="1.10.10.10">
    <property type="entry name" value="Winged helix-like DNA-binding domain superfamily/Winged helix DNA-binding domain"/>
    <property type="match status" value="1"/>
</dbReference>
<feature type="domain" description="Transcription regulator PadR N-terminal" evidence="1">
    <location>
        <begin position="7"/>
        <end position="77"/>
    </location>
</feature>
<dbReference type="SUPFAM" id="SSF46785">
    <property type="entry name" value="Winged helix' DNA-binding domain"/>
    <property type="match status" value="1"/>
</dbReference>
<comment type="caution">
    <text evidence="2">The sequence shown here is derived from an EMBL/GenBank/DDBJ whole genome shotgun (WGS) entry which is preliminary data.</text>
</comment>
<reference evidence="2 3" key="1">
    <citation type="submission" date="2018-10" db="EMBL/GenBank/DDBJ databases">
        <title>Sequencing the genomes of 1000 actinobacteria strains.</title>
        <authorList>
            <person name="Klenk H.-P."/>
        </authorList>
    </citation>
    <scope>NUCLEOTIDE SEQUENCE [LARGE SCALE GENOMIC DNA]</scope>
    <source>
        <strain evidence="2 3">DSM 43800</strain>
    </source>
</reference>
<gene>
    <name evidence="2" type="ORF">C8E97_4306</name>
</gene>
<dbReference type="EMBL" id="RBXO01000001">
    <property type="protein sequence ID" value="RKT55625.1"/>
    <property type="molecule type" value="Genomic_DNA"/>
</dbReference>
<dbReference type="AlphaFoldDB" id="A0A495W4C3"/>
<organism evidence="2 3">
    <name type="scientific">Saccharothrix australiensis</name>
    <dbReference type="NCBI Taxonomy" id="2072"/>
    <lineage>
        <taxon>Bacteria</taxon>
        <taxon>Bacillati</taxon>
        <taxon>Actinomycetota</taxon>
        <taxon>Actinomycetes</taxon>
        <taxon>Pseudonocardiales</taxon>
        <taxon>Pseudonocardiaceae</taxon>
        <taxon>Saccharothrix</taxon>
    </lineage>
</organism>
<name>A0A495W4C3_9PSEU</name>
<proteinExistence type="predicted"/>
<evidence type="ECO:0000313" key="3">
    <source>
        <dbReference type="Proteomes" id="UP000282084"/>
    </source>
</evidence>
<dbReference type="InterPro" id="IPR005149">
    <property type="entry name" value="Tscrpt_reg_PadR_N"/>
</dbReference>
<dbReference type="OrthoDB" id="3186544at2"/>
<dbReference type="InterPro" id="IPR036388">
    <property type="entry name" value="WH-like_DNA-bd_sf"/>
</dbReference>